<feature type="domain" description="Tex-like central region" evidence="1">
    <location>
        <begin position="2"/>
        <end position="67"/>
    </location>
</feature>
<gene>
    <name evidence="2" type="ORF">NCTC10124_01191</name>
</gene>
<dbReference type="InterPro" id="IPR055179">
    <property type="entry name" value="Tex-like_central_region"/>
</dbReference>
<dbReference type="Pfam" id="PF22706">
    <property type="entry name" value="Tex_central_region"/>
    <property type="match status" value="1"/>
</dbReference>
<evidence type="ECO:0000259" key="1">
    <source>
        <dbReference type="Pfam" id="PF22706"/>
    </source>
</evidence>
<dbReference type="Proteomes" id="UP000259328">
    <property type="component" value="Chromosome"/>
</dbReference>
<sequence length="71" mass="8602">MSQKISEDFDLREKLKENILAYGKLICKKTKEQDENDRFKNYYQYSTPIKYVKNHNIMAINRGSNLKKIKW</sequence>
<reference evidence="3" key="1">
    <citation type="submission" date="2018-06" db="EMBL/GenBank/DDBJ databases">
        <authorList>
            <consortium name="Pathogen Informatics"/>
        </authorList>
    </citation>
    <scope>NUCLEOTIDE SEQUENCE [LARGE SCALE GENOMIC DNA]</scope>
    <source>
        <strain evidence="3">NCTC10124</strain>
    </source>
</reference>
<feature type="non-terminal residue" evidence="2">
    <location>
        <position position="71"/>
    </location>
</feature>
<evidence type="ECO:0000313" key="2">
    <source>
        <dbReference type="EMBL" id="SYV93450.1"/>
    </source>
</evidence>
<dbReference type="AlphaFoldDB" id="A0A3B0PBL9"/>
<dbReference type="InterPro" id="IPR023323">
    <property type="entry name" value="Tex-like_dom_sf"/>
</dbReference>
<accession>A0A3B0PBL9</accession>
<dbReference type="Gene3D" id="1.10.3500.10">
    <property type="entry name" value="Tex N-terminal region-like"/>
    <property type="match status" value="1"/>
</dbReference>
<dbReference type="EMBL" id="LS991953">
    <property type="protein sequence ID" value="SYV93450.1"/>
    <property type="molecule type" value="Genomic_DNA"/>
</dbReference>
<dbReference type="SUPFAM" id="SSF158832">
    <property type="entry name" value="Tex N-terminal region-like"/>
    <property type="match status" value="1"/>
</dbReference>
<organism evidence="2 3">
    <name type="scientific">Mycoplasmopsis synoviae</name>
    <name type="common">Mycoplasma synoviae</name>
    <dbReference type="NCBI Taxonomy" id="2109"/>
    <lineage>
        <taxon>Bacteria</taxon>
        <taxon>Bacillati</taxon>
        <taxon>Mycoplasmatota</taxon>
        <taxon>Mycoplasmoidales</taxon>
        <taxon>Metamycoplasmataceae</taxon>
        <taxon>Mycoplasmopsis</taxon>
    </lineage>
</organism>
<proteinExistence type="predicted"/>
<evidence type="ECO:0000313" key="3">
    <source>
        <dbReference type="Proteomes" id="UP000259328"/>
    </source>
</evidence>
<protein>
    <submittedName>
        <fullName evidence="2">RNA (S1 domain)-binding protein</fullName>
    </submittedName>
</protein>
<name>A0A3B0PBL9_MYCSY</name>